<evidence type="ECO:0000256" key="2">
    <source>
        <dbReference type="ARBA" id="ARBA00007379"/>
    </source>
</evidence>
<feature type="transmembrane region" description="Helical" evidence="11">
    <location>
        <begin position="272"/>
        <end position="295"/>
    </location>
</feature>
<keyword evidence="9 10" id="KW-0131">Cell cycle</keyword>
<dbReference type="Pfam" id="PF18075">
    <property type="entry name" value="FtsX_ECD"/>
    <property type="match status" value="1"/>
</dbReference>
<evidence type="ECO:0000313" key="14">
    <source>
        <dbReference type="EMBL" id="MFG3817865.1"/>
    </source>
</evidence>
<evidence type="ECO:0000259" key="13">
    <source>
        <dbReference type="Pfam" id="PF18075"/>
    </source>
</evidence>
<dbReference type="Proteomes" id="UP001604335">
    <property type="component" value="Unassembled WGS sequence"/>
</dbReference>
<keyword evidence="6 11" id="KW-0812">Transmembrane</keyword>
<feature type="transmembrane region" description="Helical" evidence="11">
    <location>
        <begin position="172"/>
        <end position="197"/>
    </location>
</feature>
<name>A0ABW7CCH8_9CYAN</name>
<evidence type="ECO:0000256" key="3">
    <source>
        <dbReference type="ARBA" id="ARBA00021907"/>
    </source>
</evidence>
<feature type="transmembrane region" description="Helical" evidence="11">
    <location>
        <begin position="217"/>
        <end position="243"/>
    </location>
</feature>
<accession>A0ABW7CCH8</accession>
<dbReference type="EMBL" id="JAZAQF010000057">
    <property type="protein sequence ID" value="MFG3817865.1"/>
    <property type="molecule type" value="Genomic_DNA"/>
</dbReference>
<dbReference type="Pfam" id="PF02687">
    <property type="entry name" value="FtsX"/>
    <property type="match status" value="1"/>
</dbReference>
<organism evidence="14 15">
    <name type="scientific">Limnothrix redekei LRLZ20PSL1</name>
    <dbReference type="NCBI Taxonomy" id="3112953"/>
    <lineage>
        <taxon>Bacteria</taxon>
        <taxon>Bacillati</taxon>
        <taxon>Cyanobacteriota</taxon>
        <taxon>Cyanophyceae</taxon>
        <taxon>Pseudanabaenales</taxon>
        <taxon>Pseudanabaenaceae</taxon>
        <taxon>Limnothrix</taxon>
    </lineage>
</organism>
<keyword evidence="15" id="KW-1185">Reference proteome</keyword>
<evidence type="ECO:0000256" key="6">
    <source>
        <dbReference type="ARBA" id="ARBA00022692"/>
    </source>
</evidence>
<feature type="domain" description="FtsX extracellular" evidence="13">
    <location>
        <begin position="63"/>
        <end position="151"/>
    </location>
</feature>
<dbReference type="InterPro" id="IPR040690">
    <property type="entry name" value="FtsX_ECD"/>
</dbReference>
<feature type="domain" description="ABC3 transporter permease C-terminal" evidence="12">
    <location>
        <begin position="178"/>
        <end position="295"/>
    </location>
</feature>
<sequence length="311" mass="33259">MGDRTAIPWLYLWQETRQGLRRGGWMNWAAVGTVAVSLFLFGISLQGTWYLDRALAKLGSQLEICVYLQPGAQTAAVARSIAQLEGVVAVQVIPKDQAWQDLVRDLGISDIARATQQLEGNPLTDELKVQAARAELTPQLAATIAQLPGVDAARYAAEVVVRLRELDWGLKVVATGTIVLLVSAAIATIITAIRLVVAARRQEIEIAQLVGATPVWIYLPFILQGAVFGIQGASIASLAVMALQQALGSLLNSRLGLVQLLARDLPLTGSDLLLLLSILVGFGCSVGLLGSYVAVRRTTSDLAIRGAEFEV</sequence>
<evidence type="ECO:0000256" key="10">
    <source>
        <dbReference type="PIRNR" id="PIRNR003097"/>
    </source>
</evidence>
<evidence type="ECO:0000259" key="12">
    <source>
        <dbReference type="Pfam" id="PF02687"/>
    </source>
</evidence>
<dbReference type="PIRSF" id="PIRSF003097">
    <property type="entry name" value="FtsX"/>
    <property type="match status" value="1"/>
</dbReference>
<evidence type="ECO:0000256" key="4">
    <source>
        <dbReference type="ARBA" id="ARBA00022475"/>
    </source>
</evidence>
<evidence type="ECO:0000256" key="5">
    <source>
        <dbReference type="ARBA" id="ARBA00022618"/>
    </source>
</evidence>
<keyword evidence="8 10" id="KW-0472">Membrane</keyword>
<dbReference type="PANTHER" id="PTHR47755:SF1">
    <property type="entry name" value="CELL DIVISION PROTEIN FTSX"/>
    <property type="match status" value="1"/>
</dbReference>
<gene>
    <name evidence="14" type="ORF">VPK24_09475</name>
</gene>
<keyword evidence="5 10" id="KW-0132">Cell division</keyword>
<keyword evidence="4 10" id="KW-1003">Cell membrane</keyword>
<dbReference type="PANTHER" id="PTHR47755">
    <property type="entry name" value="CELL DIVISION PROTEIN FTSX"/>
    <property type="match status" value="1"/>
</dbReference>
<dbReference type="InterPro" id="IPR003838">
    <property type="entry name" value="ABC3_permease_C"/>
</dbReference>
<dbReference type="InterPro" id="IPR004513">
    <property type="entry name" value="FtsX"/>
</dbReference>
<dbReference type="RefSeq" id="WP_393012493.1">
    <property type="nucleotide sequence ID" value="NZ_JAZAQF010000057.1"/>
</dbReference>
<proteinExistence type="inferred from homology"/>
<feature type="transmembrane region" description="Helical" evidence="11">
    <location>
        <begin position="25"/>
        <end position="45"/>
    </location>
</feature>
<evidence type="ECO:0000256" key="7">
    <source>
        <dbReference type="ARBA" id="ARBA00022989"/>
    </source>
</evidence>
<evidence type="ECO:0000256" key="8">
    <source>
        <dbReference type="ARBA" id="ARBA00023136"/>
    </source>
</evidence>
<comment type="similarity">
    <text evidence="2 10">Belongs to the ABC-4 integral membrane protein family. FtsX subfamily.</text>
</comment>
<keyword evidence="7 11" id="KW-1133">Transmembrane helix</keyword>
<evidence type="ECO:0000256" key="9">
    <source>
        <dbReference type="ARBA" id="ARBA00023306"/>
    </source>
</evidence>
<evidence type="ECO:0000313" key="15">
    <source>
        <dbReference type="Proteomes" id="UP001604335"/>
    </source>
</evidence>
<dbReference type="Gene3D" id="3.30.70.3040">
    <property type="match status" value="1"/>
</dbReference>
<reference evidence="15" key="1">
    <citation type="journal article" date="2024" name="Algal Res.">
        <title>Biochemical, toxicological and genomic investigation of a high-biomass producing Limnothrix strain isolated from Italian shallow drinking water reservoir.</title>
        <authorList>
            <person name="Simonazzi M."/>
            <person name="Shishido T.K."/>
            <person name="Delbaje E."/>
            <person name="Wahlsten M."/>
            <person name="Fewer D.P."/>
            <person name="Sivonen K."/>
            <person name="Pezzolesi L."/>
            <person name="Pistocchi R."/>
        </authorList>
    </citation>
    <scope>NUCLEOTIDE SEQUENCE [LARGE SCALE GENOMIC DNA]</scope>
    <source>
        <strain evidence="15">LRLZ20PSL1</strain>
    </source>
</reference>
<evidence type="ECO:0000256" key="11">
    <source>
        <dbReference type="SAM" id="Phobius"/>
    </source>
</evidence>
<comment type="caution">
    <text evidence="14">The sequence shown here is derived from an EMBL/GenBank/DDBJ whole genome shotgun (WGS) entry which is preliminary data.</text>
</comment>
<protein>
    <recommendedName>
        <fullName evidence="3 10">Cell division protein FtsX</fullName>
    </recommendedName>
</protein>
<comment type="subcellular location">
    <subcellularLocation>
        <location evidence="1">Cell membrane</location>
        <topology evidence="1">Multi-pass membrane protein</topology>
    </subcellularLocation>
</comment>
<evidence type="ECO:0000256" key="1">
    <source>
        <dbReference type="ARBA" id="ARBA00004651"/>
    </source>
</evidence>